<sequence>MAGSGLGSHARLTGWLIPLQILLWWMLIGTLLYVGGTVMRLMPGGTYASRMYSGDAYAAWRFMIQFDLAANSLLIVSIAILLVQLYKRKRRFRAGAVVLLIAIFAVSLVALGIAYDAGELHGTTAAQLLFKVIQNGLLAVAGTLYIVRSKRVKRTFVL</sequence>
<feature type="transmembrane region" description="Helical" evidence="1">
    <location>
        <begin position="21"/>
        <end position="42"/>
    </location>
</feature>
<comment type="caution">
    <text evidence="2">The sequence shown here is derived from an EMBL/GenBank/DDBJ whole genome shotgun (WGS) entry which is preliminary data.</text>
</comment>
<organism evidence="2 3">
    <name type="scientific">Paenibacillus aurantiacus</name>
    <dbReference type="NCBI Taxonomy" id="1936118"/>
    <lineage>
        <taxon>Bacteria</taxon>
        <taxon>Bacillati</taxon>
        <taxon>Bacillota</taxon>
        <taxon>Bacilli</taxon>
        <taxon>Bacillales</taxon>
        <taxon>Paenibacillaceae</taxon>
        <taxon>Paenibacillus</taxon>
    </lineage>
</organism>
<accession>A0ABV5KZH7</accession>
<dbReference type="EMBL" id="JBHMDO010000048">
    <property type="protein sequence ID" value="MFB9330635.1"/>
    <property type="molecule type" value="Genomic_DNA"/>
</dbReference>
<evidence type="ECO:0000313" key="2">
    <source>
        <dbReference type="EMBL" id="MFB9330635.1"/>
    </source>
</evidence>
<feature type="transmembrane region" description="Helical" evidence="1">
    <location>
        <begin position="127"/>
        <end position="147"/>
    </location>
</feature>
<keyword evidence="3" id="KW-1185">Reference proteome</keyword>
<proteinExistence type="predicted"/>
<feature type="transmembrane region" description="Helical" evidence="1">
    <location>
        <begin position="62"/>
        <end position="83"/>
    </location>
</feature>
<name>A0ABV5KZH7_9BACL</name>
<evidence type="ECO:0000256" key="1">
    <source>
        <dbReference type="SAM" id="Phobius"/>
    </source>
</evidence>
<gene>
    <name evidence="2" type="ORF">ACFFSY_32220</name>
</gene>
<dbReference type="RefSeq" id="WP_377502092.1">
    <property type="nucleotide sequence ID" value="NZ_JBHMDO010000048.1"/>
</dbReference>
<dbReference type="InterPro" id="IPR019690">
    <property type="entry name" value="DUF2569"/>
</dbReference>
<keyword evidence="1" id="KW-1133">Transmembrane helix</keyword>
<evidence type="ECO:0000313" key="3">
    <source>
        <dbReference type="Proteomes" id="UP001589747"/>
    </source>
</evidence>
<dbReference type="Pfam" id="PF10754">
    <property type="entry name" value="DUF2569"/>
    <property type="match status" value="1"/>
</dbReference>
<reference evidence="2 3" key="1">
    <citation type="submission" date="2024-09" db="EMBL/GenBank/DDBJ databases">
        <authorList>
            <person name="Sun Q."/>
            <person name="Mori K."/>
        </authorList>
    </citation>
    <scope>NUCLEOTIDE SEQUENCE [LARGE SCALE GENOMIC DNA]</scope>
    <source>
        <strain evidence="2 3">TISTR 2452</strain>
    </source>
</reference>
<protein>
    <submittedName>
        <fullName evidence="2">DUF2569 family protein</fullName>
    </submittedName>
</protein>
<keyword evidence="1" id="KW-0472">Membrane</keyword>
<dbReference type="Proteomes" id="UP001589747">
    <property type="component" value="Unassembled WGS sequence"/>
</dbReference>
<feature type="transmembrane region" description="Helical" evidence="1">
    <location>
        <begin position="95"/>
        <end position="115"/>
    </location>
</feature>
<keyword evidence="1" id="KW-0812">Transmembrane</keyword>